<dbReference type="RefSeq" id="WP_237874305.1">
    <property type="nucleotide sequence ID" value="NZ_JAKLUA010000042.1"/>
</dbReference>
<comment type="caution">
    <text evidence="2">The sequence shown here is derived from an EMBL/GenBank/DDBJ whole genome shotgun (WGS) entry which is preliminary data.</text>
</comment>
<accession>A0ABS9M1Z5</accession>
<feature type="transmembrane region" description="Helical" evidence="1">
    <location>
        <begin position="307"/>
        <end position="324"/>
    </location>
</feature>
<evidence type="ECO:0000256" key="1">
    <source>
        <dbReference type="SAM" id="Phobius"/>
    </source>
</evidence>
<dbReference type="SUPFAM" id="SSF53448">
    <property type="entry name" value="Nucleotide-diphospho-sugar transferases"/>
    <property type="match status" value="1"/>
</dbReference>
<feature type="transmembrane region" description="Helical" evidence="1">
    <location>
        <begin position="6"/>
        <end position="32"/>
    </location>
</feature>
<name>A0ABS9M1Z5_9BRAD</name>
<organism evidence="2 3">
    <name type="scientific">Bradyrhizobium zhengyangense</name>
    <dbReference type="NCBI Taxonomy" id="2911009"/>
    <lineage>
        <taxon>Bacteria</taxon>
        <taxon>Pseudomonadati</taxon>
        <taxon>Pseudomonadota</taxon>
        <taxon>Alphaproteobacteria</taxon>
        <taxon>Hyphomicrobiales</taxon>
        <taxon>Nitrobacteraceae</taxon>
        <taxon>Bradyrhizobium</taxon>
    </lineage>
</organism>
<sequence>MLLGNLLAVLAGLMAFPVMVLLIEVLASLAVFHDQLAEHQGVGSSASAAVVVPAHNESSGVVPTVQDLKPQLAPQDRLIVVADNCSDDTAAIAAAAGAEVIERNDLAHIGKGYALAHAMAHLKQDPPDMVLFVDADCRVQGDMLPRLKDACAYASRPVQACFLMTAPEHSPVDHRLAEFFWIVRNWVRPLGLAGLGFPVQLMGTGMMFPWRLIRDLRMDGNLVEDLKLGLDSAAIGFPPCFYPSVVGTSEFPITQRGTETQRQRWIQGHLRMILQQLPRYLLRALVTRNLGLLVLVLDMMIPPFSMLVPLIALMLFATLAWFLIVGMATPLILSLVNCAAVGFSVLLAWMRYGQQIISLDEMMRLGGSLLSKVPYYGRVYFGRKVASWIRTDRTKVDQ</sequence>
<reference evidence="2" key="1">
    <citation type="submission" date="2022-01" db="EMBL/GenBank/DDBJ databases">
        <title>Genome sequnece data of strain Bradyrhizobium sp. nov.</title>
        <authorList>
            <person name="Zhang J."/>
        </authorList>
    </citation>
    <scope>NUCLEOTIDE SEQUENCE</scope>
    <source>
        <strain evidence="2">WYCCWR 12774</strain>
    </source>
</reference>
<dbReference type="EMBL" id="JAKLUA010000042">
    <property type="protein sequence ID" value="MCG2673291.1"/>
    <property type="molecule type" value="Genomic_DNA"/>
</dbReference>
<dbReference type="Gene3D" id="3.90.550.10">
    <property type="entry name" value="Spore Coat Polysaccharide Biosynthesis Protein SpsA, Chain A"/>
    <property type="match status" value="1"/>
</dbReference>
<keyword evidence="1" id="KW-1133">Transmembrane helix</keyword>
<dbReference type="Pfam" id="PF13641">
    <property type="entry name" value="Glyco_tranf_2_3"/>
    <property type="match status" value="1"/>
</dbReference>
<proteinExistence type="predicted"/>
<dbReference type="PANTHER" id="PTHR48090">
    <property type="entry name" value="UNDECAPRENYL-PHOSPHATE 4-DEOXY-4-FORMAMIDO-L-ARABINOSE TRANSFERASE-RELATED"/>
    <property type="match status" value="1"/>
</dbReference>
<dbReference type="InterPro" id="IPR029044">
    <property type="entry name" value="Nucleotide-diphossugar_trans"/>
</dbReference>
<evidence type="ECO:0000313" key="3">
    <source>
        <dbReference type="Proteomes" id="UP001139012"/>
    </source>
</evidence>
<feature type="transmembrane region" description="Helical" evidence="1">
    <location>
        <begin position="331"/>
        <end position="352"/>
    </location>
</feature>
<protein>
    <submittedName>
        <fullName evidence="2">Glycosyltransferase family 2 protein</fullName>
    </submittedName>
</protein>
<gene>
    <name evidence="2" type="ORF">L6637_41135</name>
</gene>
<dbReference type="Proteomes" id="UP001139012">
    <property type="component" value="Unassembled WGS sequence"/>
</dbReference>
<dbReference type="PANTHER" id="PTHR48090:SF6">
    <property type="entry name" value="SLR5056 PROTEIN"/>
    <property type="match status" value="1"/>
</dbReference>
<dbReference type="InterPro" id="IPR050256">
    <property type="entry name" value="Glycosyltransferase_2"/>
</dbReference>
<evidence type="ECO:0000313" key="2">
    <source>
        <dbReference type="EMBL" id="MCG2673291.1"/>
    </source>
</evidence>
<dbReference type="CDD" id="cd06438">
    <property type="entry name" value="EpsO_like"/>
    <property type="match status" value="1"/>
</dbReference>
<keyword evidence="1" id="KW-0472">Membrane</keyword>
<keyword evidence="1" id="KW-0812">Transmembrane</keyword>
<keyword evidence="3" id="KW-1185">Reference proteome</keyword>